<dbReference type="EMBL" id="MN741027">
    <property type="protein sequence ID" value="QHU23362.1"/>
    <property type="molecule type" value="Genomic_DNA"/>
</dbReference>
<protein>
    <submittedName>
        <fullName evidence="1">Uncharacterized protein</fullName>
    </submittedName>
</protein>
<reference evidence="1" key="1">
    <citation type="journal article" date="2020" name="Nature">
        <title>Giant virus diversity and host interactions through global metagenomics.</title>
        <authorList>
            <person name="Schulz F."/>
            <person name="Roux S."/>
            <person name="Paez-Espino D."/>
            <person name="Jungbluth S."/>
            <person name="Walsh D.A."/>
            <person name="Denef V.J."/>
            <person name="McMahon K.D."/>
            <person name="Konstantinidis K.T."/>
            <person name="Eloe-Fadrosh E.A."/>
            <person name="Kyrpides N.C."/>
            <person name="Woyke T."/>
        </authorList>
    </citation>
    <scope>NUCLEOTIDE SEQUENCE</scope>
    <source>
        <strain evidence="1">GVMAG-S-ERX555907-94</strain>
    </source>
</reference>
<dbReference type="AlphaFoldDB" id="A0A6C0KZF4"/>
<sequence length="229" mass="26820">MGLLNQLCFLRRHLPQELAYKIVIFTRIAPRELRQDIILLRPLSGKSDSELSQTVRDDRFLHDFYSTEKNRGIFKISRCDIQELLDDLDIVWGATESPTKTTRFNRTKHEFDWNDVHRCQPGGCGFEDCECCNPSCLWDRDISWENERKYIEQSNWSDIDILNHLRTSECRLFVKSDSTSGTCRTKSIISDIIVEMDRAFQNDLGETVNIQWVPKQSEPGYMNIIYNEG</sequence>
<organism evidence="1">
    <name type="scientific">viral metagenome</name>
    <dbReference type="NCBI Taxonomy" id="1070528"/>
    <lineage>
        <taxon>unclassified sequences</taxon>
        <taxon>metagenomes</taxon>
        <taxon>organismal metagenomes</taxon>
    </lineage>
</organism>
<proteinExistence type="predicted"/>
<evidence type="ECO:0000313" key="1">
    <source>
        <dbReference type="EMBL" id="QHU23362.1"/>
    </source>
</evidence>
<name>A0A6C0KZF4_9ZZZZ</name>
<accession>A0A6C0KZF4</accession>